<dbReference type="NCBIfam" id="TIGR00756">
    <property type="entry name" value="PPR"/>
    <property type="match status" value="6"/>
</dbReference>
<dbReference type="PROSITE" id="PS51375">
    <property type="entry name" value="PPR"/>
    <property type="match status" value="6"/>
</dbReference>
<proteinExistence type="inferred from homology"/>
<feature type="non-terminal residue" evidence="4">
    <location>
        <position position="422"/>
    </location>
</feature>
<feature type="repeat" description="PPR" evidence="3">
    <location>
        <begin position="192"/>
        <end position="226"/>
    </location>
</feature>
<feature type="repeat" description="PPR" evidence="3">
    <location>
        <begin position="157"/>
        <end position="191"/>
    </location>
</feature>
<evidence type="ECO:0000256" key="2">
    <source>
        <dbReference type="ARBA" id="ARBA00022737"/>
    </source>
</evidence>
<dbReference type="EMBL" id="PKMF04000155">
    <property type="protein sequence ID" value="KAK7846411.1"/>
    <property type="molecule type" value="Genomic_DNA"/>
</dbReference>
<comment type="caution">
    <text evidence="4">The sequence shown here is derived from an EMBL/GenBank/DDBJ whole genome shotgun (WGS) entry which is preliminary data.</text>
</comment>
<dbReference type="Proteomes" id="UP000237347">
    <property type="component" value="Unassembled WGS sequence"/>
</dbReference>
<feature type="repeat" description="PPR" evidence="3">
    <location>
        <begin position="122"/>
        <end position="156"/>
    </location>
</feature>
<dbReference type="GO" id="GO:0003729">
    <property type="term" value="F:mRNA binding"/>
    <property type="evidence" value="ECO:0007669"/>
    <property type="project" value="TreeGrafter"/>
</dbReference>
<feature type="repeat" description="PPR" evidence="3">
    <location>
        <begin position="255"/>
        <end position="289"/>
    </location>
</feature>
<protein>
    <submittedName>
        <fullName evidence="4">Pentatricopeptide repeat-containing protein</fullName>
    </submittedName>
</protein>
<evidence type="ECO:0000256" key="1">
    <source>
        <dbReference type="ARBA" id="ARBA00007626"/>
    </source>
</evidence>
<reference evidence="4 5" key="1">
    <citation type="journal article" date="2018" name="Sci. Data">
        <title>The draft genome sequence of cork oak.</title>
        <authorList>
            <person name="Ramos A.M."/>
            <person name="Usie A."/>
            <person name="Barbosa P."/>
            <person name="Barros P.M."/>
            <person name="Capote T."/>
            <person name="Chaves I."/>
            <person name="Simoes F."/>
            <person name="Abreu I."/>
            <person name="Carrasquinho I."/>
            <person name="Faro C."/>
            <person name="Guimaraes J.B."/>
            <person name="Mendonca D."/>
            <person name="Nobrega F."/>
            <person name="Rodrigues L."/>
            <person name="Saibo N.J.M."/>
            <person name="Varela M.C."/>
            <person name="Egas C."/>
            <person name="Matos J."/>
            <person name="Miguel C.M."/>
            <person name="Oliveira M.M."/>
            <person name="Ricardo C.P."/>
            <person name="Goncalves S."/>
        </authorList>
    </citation>
    <scope>NUCLEOTIDE SEQUENCE [LARGE SCALE GENOMIC DNA]</scope>
    <source>
        <strain evidence="5">cv. HL8</strain>
    </source>
</reference>
<accession>A0AAW0L7S4</accession>
<dbReference type="Gene3D" id="1.25.40.10">
    <property type="entry name" value="Tetratricopeptide repeat domain"/>
    <property type="match status" value="2"/>
</dbReference>
<comment type="similarity">
    <text evidence="1">Belongs to the PPR family. P subfamily.</text>
</comment>
<dbReference type="PANTHER" id="PTHR47938:SF46">
    <property type="entry name" value="PENTACOTRIPEPTIDE-REPEAT REGION OF PRORP DOMAIN-CONTAINING PROTEIN"/>
    <property type="match status" value="1"/>
</dbReference>
<dbReference type="PANTHER" id="PTHR47938">
    <property type="entry name" value="RESPIRATORY COMPLEX I CHAPERONE (CIA84), PUTATIVE (AFU_ORTHOLOGUE AFUA_2G06020)-RELATED"/>
    <property type="match status" value="1"/>
</dbReference>
<gene>
    <name evidence="4" type="ORF">CFP56_007962</name>
</gene>
<dbReference type="InterPro" id="IPR011990">
    <property type="entry name" value="TPR-like_helical_dom_sf"/>
</dbReference>
<dbReference type="AlphaFoldDB" id="A0AAW0L7S4"/>
<evidence type="ECO:0000256" key="3">
    <source>
        <dbReference type="PROSITE-ProRule" id="PRU00708"/>
    </source>
</evidence>
<name>A0AAW0L7S4_QUESU</name>
<keyword evidence="2" id="KW-0677">Repeat</keyword>
<organism evidence="4 5">
    <name type="scientific">Quercus suber</name>
    <name type="common">Cork oak</name>
    <dbReference type="NCBI Taxonomy" id="58331"/>
    <lineage>
        <taxon>Eukaryota</taxon>
        <taxon>Viridiplantae</taxon>
        <taxon>Streptophyta</taxon>
        <taxon>Embryophyta</taxon>
        <taxon>Tracheophyta</taxon>
        <taxon>Spermatophyta</taxon>
        <taxon>Magnoliopsida</taxon>
        <taxon>eudicotyledons</taxon>
        <taxon>Gunneridae</taxon>
        <taxon>Pentapetalae</taxon>
        <taxon>rosids</taxon>
        <taxon>fabids</taxon>
        <taxon>Fagales</taxon>
        <taxon>Fagaceae</taxon>
        <taxon>Quercus</taxon>
    </lineage>
</organism>
<keyword evidence="5" id="KW-1185">Reference proteome</keyword>
<dbReference type="Pfam" id="PF13041">
    <property type="entry name" value="PPR_2"/>
    <property type="match status" value="2"/>
</dbReference>
<dbReference type="Pfam" id="PF01535">
    <property type="entry name" value="PPR"/>
    <property type="match status" value="3"/>
</dbReference>
<sequence>MLMFLQLSPPQPISLVLQACLQAHLTLVCRLVRERRFSDAEKMIKLSWLVEIPVGNCCNDEKVIAKFFNSMLKVFDYMKDNGIEIDERTCTVHLLALKKSYDCLQLVLDLFYRMVELGIEVSVYSLTVVLDRLCWSGEVKRGWELVEEMIGRGIKPNVVTFNAMVNACAKRWNFEELELVLLLMEKEGVAFSDHMYKVLIDGFTSSGKIDEAKMLFLEMHDKGLKVAAHLYNLVINGNSRLGLMDGAKSISIFPNANTYSTLVSGLCKAGEMELAMTYVNMMQRKGIELDDVMFNSLFDGFCNEGMVDEAFEVLVMMEKKGFAADLTVFDKIVNGLCKLNQIEEAKRLLNVMVKRGATSEITIYRGFLVEGKGCLEDGAMGMSSNIQHTLIDSWNQIEVSAKKISKPQPLLLTKCFSRSNPE</sequence>
<evidence type="ECO:0000313" key="4">
    <source>
        <dbReference type="EMBL" id="KAK7846411.1"/>
    </source>
</evidence>
<dbReference type="InterPro" id="IPR002885">
    <property type="entry name" value="PPR_rpt"/>
</dbReference>
<feature type="repeat" description="PPR" evidence="3">
    <location>
        <begin position="325"/>
        <end position="359"/>
    </location>
</feature>
<feature type="repeat" description="PPR" evidence="3">
    <location>
        <begin position="290"/>
        <end position="324"/>
    </location>
</feature>
<evidence type="ECO:0000313" key="5">
    <source>
        <dbReference type="Proteomes" id="UP000237347"/>
    </source>
</evidence>